<dbReference type="InterPro" id="IPR006143">
    <property type="entry name" value="RND_pump_MFP"/>
</dbReference>
<dbReference type="Pfam" id="PF25954">
    <property type="entry name" value="Beta-barrel_RND_2"/>
    <property type="match status" value="1"/>
</dbReference>
<dbReference type="AlphaFoldDB" id="A0A2V1NZI2"/>
<evidence type="ECO:0000259" key="2">
    <source>
        <dbReference type="Pfam" id="PF25954"/>
    </source>
</evidence>
<dbReference type="InterPro" id="IPR058792">
    <property type="entry name" value="Beta-barrel_RND_2"/>
</dbReference>
<sequence length="264" mass="29097">MGSFGRLNWILWLFVVEVVGGAATEVSGQSSNSADLEQRLLAVERGVAQGRIIAKHEALLAAEMSGRIRSLNVAEGNAFQHGDALAELNCDVERARLEKVHTSLEEAVKIRQTNERLAELRSVGDLELTLSQVRERTVEADVEVAAAQVQRCIVRAPFDGVVARVRKREAEYIQVGEPLLDVIDPTALEVEFLVPSDWLAWLDRNEPFKLHLNELPLQLSGEVHQIGVRVDPVSRTVRLKGQLTDELGGVVPGMSGDVRFEAVQ</sequence>
<accession>A0A2V1NZI2</accession>
<dbReference type="EMBL" id="QETF01000024">
    <property type="protein sequence ID" value="PWG15733.1"/>
    <property type="molecule type" value="Genomic_DNA"/>
</dbReference>
<dbReference type="GO" id="GO:1990281">
    <property type="term" value="C:efflux pump complex"/>
    <property type="evidence" value="ECO:0007669"/>
    <property type="project" value="TreeGrafter"/>
</dbReference>
<comment type="similarity">
    <text evidence="1">Belongs to the membrane fusion protein (MFP) (TC 8.A.1) family.</text>
</comment>
<reference evidence="4" key="1">
    <citation type="submission" date="2018-05" db="EMBL/GenBank/DDBJ databases">
        <authorList>
            <person name="Du Z."/>
            <person name="Wang X."/>
        </authorList>
    </citation>
    <scope>NUCLEOTIDE SEQUENCE [LARGE SCALE GENOMIC DNA]</scope>
    <source>
        <strain evidence="4">WDS4C29</strain>
    </source>
</reference>
<proteinExistence type="inferred from homology"/>
<dbReference type="NCBIfam" id="TIGR01730">
    <property type="entry name" value="RND_mfp"/>
    <property type="match status" value="1"/>
</dbReference>
<gene>
    <name evidence="3" type="ORF">DFK10_15335</name>
</gene>
<keyword evidence="4" id="KW-1185">Reference proteome</keyword>
<dbReference type="RefSeq" id="WP_109389915.1">
    <property type="nucleotide sequence ID" value="NZ_QETF01000024.1"/>
</dbReference>
<dbReference type="Gene3D" id="2.40.30.170">
    <property type="match status" value="1"/>
</dbReference>
<evidence type="ECO:0000256" key="1">
    <source>
        <dbReference type="ARBA" id="ARBA00009477"/>
    </source>
</evidence>
<feature type="domain" description="CusB-like beta-barrel" evidence="2">
    <location>
        <begin position="191"/>
        <end position="262"/>
    </location>
</feature>
<dbReference type="OrthoDB" id="9778796at2"/>
<dbReference type="PANTHER" id="PTHR30469">
    <property type="entry name" value="MULTIDRUG RESISTANCE PROTEIN MDTA"/>
    <property type="match status" value="1"/>
</dbReference>
<protein>
    <recommendedName>
        <fullName evidence="2">CusB-like beta-barrel domain-containing protein</fullName>
    </recommendedName>
</protein>
<evidence type="ECO:0000313" key="4">
    <source>
        <dbReference type="Proteomes" id="UP000245293"/>
    </source>
</evidence>
<dbReference type="PANTHER" id="PTHR30469:SF15">
    <property type="entry name" value="HLYD FAMILY OF SECRETION PROTEINS"/>
    <property type="match status" value="1"/>
</dbReference>
<dbReference type="Gene3D" id="2.40.50.100">
    <property type="match status" value="1"/>
</dbReference>
<evidence type="ECO:0000313" key="3">
    <source>
        <dbReference type="EMBL" id="PWG15733.1"/>
    </source>
</evidence>
<comment type="caution">
    <text evidence="3">The sequence shown here is derived from an EMBL/GenBank/DDBJ whole genome shotgun (WGS) entry which is preliminary data.</text>
</comment>
<dbReference type="SUPFAM" id="SSF111369">
    <property type="entry name" value="HlyD-like secretion proteins"/>
    <property type="match status" value="1"/>
</dbReference>
<dbReference type="Proteomes" id="UP000245293">
    <property type="component" value="Unassembled WGS sequence"/>
</dbReference>
<organism evidence="3 4">
    <name type="scientific">Salibaculum griseiflavum</name>
    <dbReference type="NCBI Taxonomy" id="1914409"/>
    <lineage>
        <taxon>Bacteria</taxon>
        <taxon>Pseudomonadati</taxon>
        <taxon>Pseudomonadota</taxon>
        <taxon>Alphaproteobacteria</taxon>
        <taxon>Rhodobacterales</taxon>
        <taxon>Roseobacteraceae</taxon>
        <taxon>Salibaculum</taxon>
    </lineage>
</organism>
<dbReference type="GO" id="GO:0015562">
    <property type="term" value="F:efflux transmembrane transporter activity"/>
    <property type="evidence" value="ECO:0007669"/>
    <property type="project" value="TreeGrafter"/>
</dbReference>
<name>A0A2V1NZI2_9RHOB</name>